<feature type="domain" description="POU-specific" evidence="11">
    <location>
        <begin position="435"/>
        <end position="509"/>
    </location>
</feature>
<dbReference type="PANTHER" id="PTHR11636:SF76">
    <property type="entry name" value="PROTEIN NUBBIN"/>
    <property type="match status" value="1"/>
</dbReference>
<dbReference type="Gene3D" id="1.10.10.60">
    <property type="entry name" value="Homeodomain-like"/>
    <property type="match status" value="1"/>
</dbReference>
<dbReference type="SMART" id="SM00352">
    <property type="entry name" value="POU"/>
    <property type="match status" value="1"/>
</dbReference>
<proteinExistence type="inferred from homology"/>
<dbReference type="PROSITE" id="PS00027">
    <property type="entry name" value="HOMEOBOX_1"/>
    <property type="match status" value="1"/>
</dbReference>
<feature type="compositionally biased region" description="Polar residues" evidence="9">
    <location>
        <begin position="311"/>
        <end position="322"/>
    </location>
</feature>
<dbReference type="GO" id="GO:0005634">
    <property type="term" value="C:nucleus"/>
    <property type="evidence" value="ECO:0007669"/>
    <property type="project" value="UniProtKB-SubCell"/>
</dbReference>
<evidence type="ECO:0000256" key="7">
    <source>
        <dbReference type="RuleBase" id="RU000682"/>
    </source>
</evidence>
<dbReference type="SMART" id="SM00389">
    <property type="entry name" value="HOX"/>
    <property type="match status" value="1"/>
</dbReference>
<evidence type="ECO:0000256" key="3">
    <source>
        <dbReference type="ARBA" id="ARBA00023155"/>
    </source>
</evidence>
<feature type="region of interest" description="Disordered" evidence="9">
    <location>
        <begin position="589"/>
        <end position="610"/>
    </location>
</feature>
<dbReference type="FunFam" id="1.10.10.60:FF:000005">
    <property type="entry name" value="POU domain protein"/>
    <property type="match status" value="1"/>
</dbReference>
<keyword evidence="2 6" id="KW-0238">DNA-binding</keyword>
<feature type="compositionally biased region" description="Polar residues" evidence="9">
    <location>
        <begin position="175"/>
        <end position="205"/>
    </location>
</feature>
<dbReference type="PROSITE" id="PS50071">
    <property type="entry name" value="HOMEOBOX_2"/>
    <property type="match status" value="1"/>
</dbReference>
<evidence type="ECO:0000256" key="5">
    <source>
        <dbReference type="ARBA" id="ARBA00023242"/>
    </source>
</evidence>
<keyword evidence="4 8" id="KW-0804">Transcription</keyword>
<protein>
    <recommendedName>
        <fullName evidence="8">POU domain protein</fullName>
    </recommendedName>
</protein>
<dbReference type="GO" id="GO:0001228">
    <property type="term" value="F:DNA-binding transcription activator activity, RNA polymerase II-specific"/>
    <property type="evidence" value="ECO:0007669"/>
    <property type="project" value="UniProtKB-ARBA"/>
</dbReference>
<dbReference type="InterPro" id="IPR009057">
    <property type="entry name" value="Homeodomain-like_sf"/>
</dbReference>
<dbReference type="InterPro" id="IPR017970">
    <property type="entry name" value="Homeobox_CS"/>
</dbReference>
<evidence type="ECO:0000313" key="13">
    <source>
        <dbReference type="Proteomes" id="UP000494165"/>
    </source>
</evidence>
<feature type="region of interest" description="Disordered" evidence="9">
    <location>
        <begin position="511"/>
        <end position="534"/>
    </location>
</feature>
<feature type="domain" description="Homeobox" evidence="10">
    <location>
        <begin position="529"/>
        <end position="589"/>
    </location>
</feature>
<evidence type="ECO:0000256" key="4">
    <source>
        <dbReference type="ARBA" id="ARBA00023163"/>
    </source>
</evidence>
<dbReference type="SUPFAM" id="SSF47413">
    <property type="entry name" value="lambda repressor-like DNA-binding domains"/>
    <property type="match status" value="1"/>
</dbReference>
<dbReference type="InterPro" id="IPR000327">
    <property type="entry name" value="POU_dom"/>
</dbReference>
<dbReference type="Pfam" id="PF00157">
    <property type="entry name" value="Pou"/>
    <property type="match status" value="1"/>
</dbReference>
<dbReference type="GO" id="GO:0048813">
    <property type="term" value="P:dendrite morphogenesis"/>
    <property type="evidence" value="ECO:0007669"/>
    <property type="project" value="UniProtKB-ARBA"/>
</dbReference>
<dbReference type="CDD" id="cd00086">
    <property type="entry name" value="homeodomain"/>
    <property type="match status" value="1"/>
</dbReference>
<reference evidence="12 13" key="1">
    <citation type="submission" date="2020-04" db="EMBL/GenBank/DDBJ databases">
        <authorList>
            <person name="Alioto T."/>
            <person name="Alioto T."/>
            <person name="Gomez Garrido J."/>
        </authorList>
    </citation>
    <scope>NUCLEOTIDE SEQUENCE [LARGE SCALE GENOMIC DNA]</scope>
</reference>
<evidence type="ECO:0000313" key="12">
    <source>
        <dbReference type="EMBL" id="CAB3361247.1"/>
    </source>
</evidence>
<dbReference type="InterPro" id="IPR050255">
    <property type="entry name" value="POU_domain_TF"/>
</dbReference>
<dbReference type="AlphaFoldDB" id="A0A8S1BZM6"/>
<keyword evidence="5 6" id="KW-0539">Nucleus</keyword>
<dbReference type="SUPFAM" id="SSF46689">
    <property type="entry name" value="Homeodomain-like"/>
    <property type="match status" value="1"/>
</dbReference>
<dbReference type="GO" id="GO:0002805">
    <property type="term" value="P:regulation of antimicrobial peptide biosynthetic process"/>
    <property type="evidence" value="ECO:0007669"/>
    <property type="project" value="UniProtKB-ARBA"/>
</dbReference>
<evidence type="ECO:0000259" key="10">
    <source>
        <dbReference type="PROSITE" id="PS50071"/>
    </source>
</evidence>
<comment type="similarity">
    <text evidence="8">Belongs to the POU transcription factor family.</text>
</comment>
<dbReference type="InterPro" id="IPR001356">
    <property type="entry name" value="HD"/>
</dbReference>
<feature type="region of interest" description="Disordered" evidence="9">
    <location>
        <begin position="311"/>
        <end position="404"/>
    </location>
</feature>
<dbReference type="GO" id="GO:0050793">
    <property type="term" value="P:regulation of developmental process"/>
    <property type="evidence" value="ECO:0007669"/>
    <property type="project" value="UniProtKB-ARBA"/>
</dbReference>
<dbReference type="FunFam" id="1.10.260.40:FF:000001">
    <property type="entry name" value="POU domain protein"/>
    <property type="match status" value="1"/>
</dbReference>
<feature type="region of interest" description="Disordered" evidence="9">
    <location>
        <begin position="649"/>
        <end position="673"/>
    </location>
</feature>
<feature type="compositionally biased region" description="Low complexity" evidence="9">
    <location>
        <begin position="511"/>
        <end position="522"/>
    </location>
</feature>
<dbReference type="PANTHER" id="PTHR11636">
    <property type="entry name" value="POU DOMAIN"/>
    <property type="match status" value="1"/>
</dbReference>
<dbReference type="InterPro" id="IPR010982">
    <property type="entry name" value="Lambda_DNA-bd_dom_sf"/>
</dbReference>
<dbReference type="Pfam" id="PF00046">
    <property type="entry name" value="Homeodomain"/>
    <property type="match status" value="1"/>
</dbReference>
<dbReference type="InterPro" id="IPR013847">
    <property type="entry name" value="POU"/>
</dbReference>
<evidence type="ECO:0000259" key="11">
    <source>
        <dbReference type="PROSITE" id="PS51179"/>
    </source>
</evidence>
<dbReference type="GO" id="GO:0000978">
    <property type="term" value="F:RNA polymerase II cis-regulatory region sequence-specific DNA binding"/>
    <property type="evidence" value="ECO:0007669"/>
    <property type="project" value="TreeGrafter"/>
</dbReference>
<organism evidence="12 13">
    <name type="scientific">Cloeon dipterum</name>
    <dbReference type="NCBI Taxonomy" id="197152"/>
    <lineage>
        <taxon>Eukaryota</taxon>
        <taxon>Metazoa</taxon>
        <taxon>Ecdysozoa</taxon>
        <taxon>Arthropoda</taxon>
        <taxon>Hexapoda</taxon>
        <taxon>Insecta</taxon>
        <taxon>Pterygota</taxon>
        <taxon>Palaeoptera</taxon>
        <taxon>Ephemeroptera</taxon>
        <taxon>Pisciforma</taxon>
        <taxon>Baetidae</taxon>
        <taxon>Cloeon</taxon>
    </lineage>
</organism>
<evidence type="ECO:0000256" key="2">
    <source>
        <dbReference type="ARBA" id="ARBA00023125"/>
    </source>
</evidence>
<comment type="caution">
    <text evidence="12">The sequence shown here is derived from an EMBL/GenBank/DDBJ whole genome shotgun (WGS) entry which is preliminary data.</text>
</comment>
<feature type="region of interest" description="Disordered" evidence="9">
    <location>
        <begin position="25"/>
        <end position="54"/>
    </location>
</feature>
<dbReference type="OrthoDB" id="6358449at2759"/>
<dbReference type="Proteomes" id="UP000494165">
    <property type="component" value="Unassembled WGS sequence"/>
</dbReference>
<keyword evidence="3 6" id="KW-0371">Homeobox</keyword>
<evidence type="ECO:0000256" key="8">
    <source>
        <dbReference type="RuleBase" id="RU361194"/>
    </source>
</evidence>
<feature type="compositionally biased region" description="Basic and acidic residues" evidence="9">
    <location>
        <begin position="99"/>
        <end position="112"/>
    </location>
</feature>
<feature type="region of interest" description="Disordered" evidence="9">
    <location>
        <begin position="78"/>
        <end position="206"/>
    </location>
</feature>
<gene>
    <name evidence="12" type="ORF">CLODIP_2_CD11420</name>
</gene>
<accession>A0A8S1BZM6</accession>
<feature type="DNA-binding region" description="Homeobox" evidence="6">
    <location>
        <begin position="531"/>
        <end position="590"/>
    </location>
</feature>
<dbReference type="PROSITE" id="PS00465">
    <property type="entry name" value="POU_2"/>
    <property type="match status" value="1"/>
</dbReference>
<dbReference type="Gene3D" id="1.10.260.40">
    <property type="entry name" value="lambda repressor-like DNA-binding domains"/>
    <property type="match status" value="1"/>
</dbReference>
<keyword evidence="13" id="KW-1185">Reference proteome</keyword>
<dbReference type="PROSITE" id="PS00035">
    <property type="entry name" value="POU_1"/>
    <property type="match status" value="1"/>
</dbReference>
<sequence length="673" mass="72172">MLIHDEQPQPLDFSVGAMKKKVKPYKVNSSPDGVTGQLHHHHNNNNNNTTPPQLRDHLQRTMHQQHHQLSVLAAPGRVVHSCSSSSDEDNGPGSSSSPRDAEPIITRMDRDNMSSSSPRGHLNGGACSDDEEDEEMRSHSRGSVHSDAAPEEALAMNEDNEDSTDSDRGGALNLVTDSSHRNSTANGSPASPATSRGTSSPQSLSCAAERNLQAALNAIQNASLSQLMNLGAPNPVTMLQNQLAAISTLQSSSSAAAAFTSLQNTEQMQALQHALSQHQHSLQQQLQQFVLYQPGGTSAASPQFFLQNQGLVPHQGYSNPQPMHSHRNQNHAKAMQSMQAIAQAAQQLQQIQRHRSPQQPQQGSTPQTLPGSRSSTAPPHLPQAATASPQQQLAAAGGSPAHTHVPTVASALHAATKAAATMQAGGGSLLDGVNEETTDLEELEQFAKTFKQRRIKLGFTQGDVGLAMGKLYGNDFSQTTISRFEALNLSFKNMCKLKPLLQKWLEDADSSMSNPNSLNNPLTTPEAIGRRRKKRTSIETSVRIALEKAFMQHPKPTSEEIAMLAESLVMEKEVVRVWFCNRRQKEKRINPPASGMVSPPLSGHGGNGVHNTSMLAAAAASLTSSLSPTPSPRVSHHSMHSPLALMSHSVFGSANSPPSAMHPNPPSDQSSSD</sequence>
<dbReference type="PROSITE" id="PS51179">
    <property type="entry name" value="POU_3"/>
    <property type="match status" value="1"/>
</dbReference>
<dbReference type="PRINTS" id="PR00028">
    <property type="entry name" value="POUDOMAIN"/>
</dbReference>
<comment type="subcellular location">
    <subcellularLocation>
        <location evidence="1 6 7">Nucleus</location>
    </subcellularLocation>
</comment>
<dbReference type="EMBL" id="CADEPI010000005">
    <property type="protein sequence ID" value="CAB3361247.1"/>
    <property type="molecule type" value="Genomic_DNA"/>
</dbReference>
<evidence type="ECO:0000256" key="9">
    <source>
        <dbReference type="SAM" id="MobiDB-lite"/>
    </source>
</evidence>
<name>A0A8S1BZM6_9INSE</name>
<evidence type="ECO:0000256" key="1">
    <source>
        <dbReference type="ARBA" id="ARBA00004123"/>
    </source>
</evidence>
<evidence type="ECO:0000256" key="6">
    <source>
        <dbReference type="PROSITE-ProRule" id="PRU00108"/>
    </source>
</evidence>
<feature type="compositionally biased region" description="Low complexity" evidence="9">
    <location>
        <begin position="334"/>
        <end position="371"/>
    </location>
</feature>